<evidence type="ECO:0000313" key="2">
    <source>
        <dbReference type="EMBL" id="CAK8684738.1"/>
    </source>
</evidence>
<feature type="region of interest" description="Disordered" evidence="1">
    <location>
        <begin position="1"/>
        <end position="34"/>
    </location>
</feature>
<organism evidence="2 3">
    <name type="scientific">Clavelina lepadiformis</name>
    <name type="common">Light-bulb sea squirt</name>
    <name type="synonym">Ascidia lepadiformis</name>
    <dbReference type="NCBI Taxonomy" id="159417"/>
    <lineage>
        <taxon>Eukaryota</taxon>
        <taxon>Metazoa</taxon>
        <taxon>Chordata</taxon>
        <taxon>Tunicata</taxon>
        <taxon>Ascidiacea</taxon>
        <taxon>Aplousobranchia</taxon>
        <taxon>Clavelinidae</taxon>
        <taxon>Clavelina</taxon>
    </lineage>
</organism>
<protein>
    <recommendedName>
        <fullName evidence="4">Transposase</fullName>
    </recommendedName>
</protein>
<gene>
    <name evidence="2" type="ORF">CVLEPA_LOCUS15859</name>
</gene>
<evidence type="ECO:0000313" key="3">
    <source>
        <dbReference type="Proteomes" id="UP001642483"/>
    </source>
</evidence>
<evidence type="ECO:0008006" key="4">
    <source>
        <dbReference type="Google" id="ProtNLM"/>
    </source>
</evidence>
<sequence length="632" mass="71689">MSTKQTSLESFLVNGKRSIEETEEESSTSKKQKTFNRQYHESYLKYGFIATGDTHAPTPLCILCGNRLSNESMKPSKLLRHLNSKHARSKDKPLEYFERKKREHNGQEKILRVTTTINENALRASFLVANRIAKAKKPFTIGEELILPSTKDICRELLGEAAVKKIISVPLSASTVTRRIEEIAEDIEAQLLERINTSPWYALQVDESTDVDNNAILLVYARYLYQEDMHEDLLCALSLPTNTTGAELFKSLNGYISGKLQWSFCVGICTDGAAAMTGRLSGLISRIKEVTPESESTHCIIHREMLASRKMSPELNSVLTDVVKVINYIKAHALNSRLFEQLCEEMDAEHRRLLLHTEIRWLSRGKSLTRVFELREPLQRFLSEKKSPLAAHFSDKVWVAILAYLCDMFRLLNELNLSLQGKMTTVFKLADKVAAFKAKLELWGRRVNNGILDMFQTLAGMLGETEPEPSFSKLVHDHLSLLLKEFERYFPSTKDPRTGKEWMRNPFASKLGESSMSVQEEDQLLEIANDASLKAMFHTTTLPVFWIKVMAEYPEIATTALKSLLPFPTSYMCEAGFSAMAATKTKQRNNLDVSKTLRVSLSPIIPRWNRLVAEKQAQGSHSFNDGLKILQI</sequence>
<dbReference type="EMBL" id="CAWYQH010000098">
    <property type="protein sequence ID" value="CAK8684738.1"/>
    <property type="molecule type" value="Genomic_DNA"/>
</dbReference>
<dbReference type="PANTHER" id="PTHR45913">
    <property type="entry name" value="EPM2A-INTERACTING PROTEIN 1"/>
    <property type="match status" value="1"/>
</dbReference>
<dbReference type="PANTHER" id="PTHR45913:SF19">
    <property type="entry name" value="LOW QUALITY PROTEIN: ZINC FINGER BED DOMAIN-CONTAINING PROTEIN 5-LIKE"/>
    <property type="match status" value="1"/>
</dbReference>
<accession>A0ABP0G1H3</accession>
<dbReference type="SUPFAM" id="SSF53098">
    <property type="entry name" value="Ribonuclease H-like"/>
    <property type="match status" value="1"/>
</dbReference>
<dbReference type="InterPro" id="IPR012337">
    <property type="entry name" value="RNaseH-like_sf"/>
</dbReference>
<comment type="caution">
    <text evidence="2">The sequence shown here is derived from an EMBL/GenBank/DDBJ whole genome shotgun (WGS) entry which is preliminary data.</text>
</comment>
<proteinExistence type="predicted"/>
<reference evidence="2 3" key="1">
    <citation type="submission" date="2024-02" db="EMBL/GenBank/DDBJ databases">
        <authorList>
            <person name="Daric V."/>
            <person name="Darras S."/>
        </authorList>
    </citation>
    <scope>NUCLEOTIDE SEQUENCE [LARGE SCALE GENOMIC DNA]</scope>
</reference>
<name>A0ABP0G1H3_CLALP</name>
<evidence type="ECO:0000256" key="1">
    <source>
        <dbReference type="SAM" id="MobiDB-lite"/>
    </source>
</evidence>
<dbReference type="Proteomes" id="UP001642483">
    <property type="component" value="Unassembled WGS sequence"/>
</dbReference>
<keyword evidence="3" id="KW-1185">Reference proteome</keyword>